<dbReference type="EMBL" id="LAZR01007323">
    <property type="protein sequence ID" value="KKM86003.1"/>
    <property type="molecule type" value="Genomic_DNA"/>
</dbReference>
<protein>
    <submittedName>
        <fullName evidence="1">Uncharacterized protein</fullName>
    </submittedName>
</protein>
<accession>A0A0F9KWA7</accession>
<name>A0A0F9KWA7_9ZZZZ</name>
<reference evidence="1" key="1">
    <citation type="journal article" date="2015" name="Nature">
        <title>Complex archaea that bridge the gap between prokaryotes and eukaryotes.</title>
        <authorList>
            <person name="Spang A."/>
            <person name="Saw J.H."/>
            <person name="Jorgensen S.L."/>
            <person name="Zaremba-Niedzwiedzka K."/>
            <person name="Martijn J."/>
            <person name="Lind A.E."/>
            <person name="van Eijk R."/>
            <person name="Schleper C."/>
            <person name="Guy L."/>
            <person name="Ettema T.J."/>
        </authorList>
    </citation>
    <scope>NUCLEOTIDE SEQUENCE</scope>
</reference>
<proteinExistence type="predicted"/>
<organism evidence="1">
    <name type="scientific">marine sediment metagenome</name>
    <dbReference type="NCBI Taxonomy" id="412755"/>
    <lineage>
        <taxon>unclassified sequences</taxon>
        <taxon>metagenomes</taxon>
        <taxon>ecological metagenomes</taxon>
    </lineage>
</organism>
<gene>
    <name evidence="1" type="ORF">LCGC14_1283350</name>
</gene>
<comment type="caution">
    <text evidence="1">The sequence shown here is derived from an EMBL/GenBank/DDBJ whole genome shotgun (WGS) entry which is preliminary data.</text>
</comment>
<sequence length="134" mass="15866">MNYKFKIKMVGGVKTEFDFLRYGQTLKSLPDGDYELIIRKAIKWDTDKMRKFFYGPVLKFIQEQFKILGSVFGKDEIKLYLKNAFGPTKIVFGRNMPMSTAEYDFDTYKKFLVDINDWCIECFKCELPSEDEVE</sequence>
<dbReference type="AlphaFoldDB" id="A0A0F9KWA7"/>
<evidence type="ECO:0000313" key="1">
    <source>
        <dbReference type="EMBL" id="KKM86003.1"/>
    </source>
</evidence>